<dbReference type="GO" id="GO:0003746">
    <property type="term" value="F:translation elongation factor activity"/>
    <property type="evidence" value="ECO:0007669"/>
    <property type="project" value="UniProtKB-KW"/>
</dbReference>
<protein>
    <recommendedName>
        <fullName evidence="8">Transcription elongation factor</fullName>
    </recommendedName>
</protein>
<evidence type="ECO:0000256" key="1">
    <source>
        <dbReference type="ARBA" id="ARBA00004123"/>
    </source>
</evidence>
<dbReference type="PROSITE" id="PS51321">
    <property type="entry name" value="TFIIS_CENTRAL"/>
    <property type="match status" value="1"/>
</dbReference>
<comment type="function">
    <text evidence="8">Necessary for efficient RNA polymerase II transcription elongation past template-encoded arresting sites.</text>
</comment>
<dbReference type="GO" id="GO:0005634">
    <property type="term" value="C:nucleus"/>
    <property type="evidence" value="ECO:0007669"/>
    <property type="project" value="UniProtKB-SubCell"/>
</dbReference>
<keyword evidence="14" id="KW-1185">Reference proteome</keyword>
<dbReference type="GO" id="GO:0001139">
    <property type="term" value="F:RNA polymerase II complex recruiting activity"/>
    <property type="evidence" value="ECO:0007669"/>
    <property type="project" value="TreeGrafter"/>
</dbReference>
<dbReference type="Pfam" id="PF08711">
    <property type="entry name" value="Med26"/>
    <property type="match status" value="1"/>
</dbReference>
<gene>
    <name evidence="13" type="ORF">SCODWIG_00324</name>
</gene>
<feature type="compositionally biased region" description="Low complexity" evidence="9">
    <location>
        <begin position="86"/>
        <end position="109"/>
    </location>
</feature>
<evidence type="ECO:0000256" key="9">
    <source>
        <dbReference type="SAM" id="MobiDB-lite"/>
    </source>
</evidence>
<feature type="domain" description="TFIIS-type" evidence="10">
    <location>
        <begin position="248"/>
        <end position="288"/>
    </location>
</feature>
<name>A0A376B1M3_9ASCO</name>
<dbReference type="InterPro" id="IPR001222">
    <property type="entry name" value="Znf_TFIIS"/>
</dbReference>
<dbReference type="InterPro" id="IPR035100">
    <property type="entry name" value="TF_IIS-typ"/>
</dbReference>
<accession>A0A376B1M3</accession>
<dbReference type="PANTHER" id="PTHR11477:SF0">
    <property type="entry name" value="IP08861P-RELATED"/>
    <property type="match status" value="1"/>
</dbReference>
<evidence type="ECO:0000313" key="14">
    <source>
        <dbReference type="Proteomes" id="UP000262825"/>
    </source>
</evidence>
<keyword evidence="8" id="KW-0804">Transcription</keyword>
<dbReference type="PROSITE" id="PS00466">
    <property type="entry name" value="ZF_TFIIS_1"/>
    <property type="match status" value="1"/>
</dbReference>
<sequence length="290" mass="33442">MLETKEVLTLVKNLEKAKTNDEEVLKILKILEKDMKPTEKLLRETKVGVAVNQFKKSTNQEVSKVSKKIINDWKTEISKEKKKNKLNASSNKSSSSLNNSNTKKNIITELPDKPRSSKLDNVNTQVHNEKLRDMVIKAFYDALCKETRKSSNEILDLCINIENELNVYANNDEKKYKDKYRVIFSSVISKTNKELKVKILTGDCTPNYLVNCDPKDLAPEHLQKKLQEIKEKNLYNAQGATVERSVTDRFQCGKCKERKVSYYQLQTRSADEPLTTFCTCENCGNRWKFS</sequence>
<dbReference type="GO" id="GO:0031440">
    <property type="term" value="P:regulation of mRNA 3'-end processing"/>
    <property type="evidence" value="ECO:0007669"/>
    <property type="project" value="TreeGrafter"/>
</dbReference>
<dbReference type="GO" id="GO:0006368">
    <property type="term" value="P:transcription elongation by RNA polymerase II"/>
    <property type="evidence" value="ECO:0007669"/>
    <property type="project" value="InterPro"/>
</dbReference>
<dbReference type="Gene3D" id="1.10.472.30">
    <property type="entry name" value="Transcription elongation factor S-II, central domain"/>
    <property type="match status" value="1"/>
</dbReference>
<comment type="subcellular location">
    <subcellularLocation>
        <location evidence="1 7 8">Nucleus</location>
    </subcellularLocation>
</comment>
<evidence type="ECO:0000256" key="6">
    <source>
        <dbReference type="PROSITE-ProRule" id="PRU00472"/>
    </source>
</evidence>
<dbReference type="PROSITE" id="PS51319">
    <property type="entry name" value="TFIIS_N"/>
    <property type="match status" value="1"/>
</dbReference>
<dbReference type="GO" id="GO:0000977">
    <property type="term" value="F:RNA polymerase II transcription regulatory region sequence-specific DNA binding"/>
    <property type="evidence" value="ECO:0007669"/>
    <property type="project" value="TreeGrafter"/>
</dbReference>
<dbReference type="InterPro" id="IPR006289">
    <property type="entry name" value="TFSII"/>
</dbReference>
<evidence type="ECO:0000259" key="11">
    <source>
        <dbReference type="PROSITE" id="PS51319"/>
    </source>
</evidence>
<dbReference type="GO" id="GO:0006362">
    <property type="term" value="P:transcription elongation by RNA polymerase I"/>
    <property type="evidence" value="ECO:0007669"/>
    <property type="project" value="TreeGrafter"/>
</dbReference>
<evidence type="ECO:0000259" key="12">
    <source>
        <dbReference type="PROSITE" id="PS51321"/>
    </source>
</evidence>
<dbReference type="Pfam" id="PF01096">
    <property type="entry name" value="Zn_ribbon_TFIIS"/>
    <property type="match status" value="1"/>
</dbReference>
<dbReference type="GO" id="GO:0008270">
    <property type="term" value="F:zinc ion binding"/>
    <property type="evidence" value="ECO:0007669"/>
    <property type="project" value="UniProtKB-UniRule"/>
</dbReference>
<dbReference type="InterPro" id="IPR035441">
    <property type="entry name" value="TFIIS/LEDGF_dom_sf"/>
</dbReference>
<dbReference type="PANTHER" id="PTHR11477">
    <property type="entry name" value="TRANSCRIPTION FACTOR S-II ZINC FINGER DOMAIN-CONTAINING PROTEIN"/>
    <property type="match status" value="1"/>
</dbReference>
<dbReference type="InterPro" id="IPR017923">
    <property type="entry name" value="TFIIS_N"/>
</dbReference>
<evidence type="ECO:0000313" key="13">
    <source>
        <dbReference type="EMBL" id="SSD58563.1"/>
    </source>
</evidence>
<evidence type="ECO:0000256" key="4">
    <source>
        <dbReference type="ARBA" id="ARBA00022833"/>
    </source>
</evidence>
<organism evidence="13 14">
    <name type="scientific">Saccharomycodes ludwigii</name>
    <dbReference type="NCBI Taxonomy" id="36035"/>
    <lineage>
        <taxon>Eukaryota</taxon>
        <taxon>Fungi</taxon>
        <taxon>Dikarya</taxon>
        <taxon>Ascomycota</taxon>
        <taxon>Saccharomycotina</taxon>
        <taxon>Saccharomycetes</taxon>
        <taxon>Saccharomycodales</taxon>
        <taxon>Saccharomycodaceae</taxon>
        <taxon>Saccharomycodes</taxon>
    </lineage>
</organism>
<keyword evidence="8" id="KW-0238">DNA-binding</keyword>
<dbReference type="InterPro" id="IPR036575">
    <property type="entry name" value="TFIIS_cen_dom_sf"/>
</dbReference>
<dbReference type="AlphaFoldDB" id="A0A376B1M3"/>
<dbReference type="PIRSF" id="PIRSF006704">
    <property type="entry name" value="TF_IIS"/>
    <property type="match status" value="1"/>
</dbReference>
<feature type="domain" description="TFIIS central" evidence="12">
    <location>
        <begin position="131"/>
        <end position="245"/>
    </location>
</feature>
<dbReference type="OrthoDB" id="44867at2759"/>
<dbReference type="SMART" id="SM00510">
    <property type="entry name" value="TFS2M"/>
    <property type="match status" value="1"/>
</dbReference>
<dbReference type="CDD" id="cd00183">
    <property type="entry name" value="TFIIS_I"/>
    <property type="match status" value="1"/>
</dbReference>
<evidence type="ECO:0000256" key="7">
    <source>
        <dbReference type="PROSITE-ProRule" id="PRU00649"/>
    </source>
</evidence>
<comment type="similarity">
    <text evidence="8">Belongs to the TFS-II family.</text>
</comment>
<keyword evidence="13" id="KW-0251">Elongation factor</keyword>
<dbReference type="SMART" id="SM00440">
    <property type="entry name" value="ZnF_C2C2"/>
    <property type="match status" value="1"/>
</dbReference>
<evidence type="ECO:0000256" key="8">
    <source>
        <dbReference type="RuleBase" id="RU368078"/>
    </source>
</evidence>
<evidence type="ECO:0000256" key="2">
    <source>
        <dbReference type="ARBA" id="ARBA00022723"/>
    </source>
</evidence>
<evidence type="ECO:0000256" key="5">
    <source>
        <dbReference type="ARBA" id="ARBA00023242"/>
    </source>
</evidence>
<dbReference type="PROSITE" id="PS51133">
    <property type="entry name" value="ZF_TFIIS_2"/>
    <property type="match status" value="1"/>
</dbReference>
<dbReference type="Gene3D" id="2.20.25.10">
    <property type="match status" value="1"/>
</dbReference>
<keyword evidence="8" id="KW-0805">Transcription regulation</keyword>
<keyword evidence="2 8" id="KW-0479">Metal-binding</keyword>
<dbReference type="SUPFAM" id="SSF47676">
    <property type="entry name" value="Conserved domain common to transcription factors TFIIS, elongin A, CRSP70"/>
    <property type="match status" value="1"/>
</dbReference>
<feature type="region of interest" description="Disordered" evidence="9">
    <location>
        <begin position="80"/>
        <end position="120"/>
    </location>
</feature>
<proteinExistence type="inferred from homology"/>
<dbReference type="Pfam" id="PF07500">
    <property type="entry name" value="TFIIS_M"/>
    <property type="match status" value="1"/>
</dbReference>
<dbReference type="FunFam" id="2.20.25.10:FF:000001">
    <property type="entry name" value="Probable Transcription elongation factor S-II"/>
    <property type="match status" value="1"/>
</dbReference>
<keyword evidence="3 6" id="KW-0863">Zinc-finger</keyword>
<feature type="domain" description="TFIIS N-terminal" evidence="11">
    <location>
        <begin position="5"/>
        <end position="80"/>
    </location>
</feature>
<dbReference type="CDD" id="cd13749">
    <property type="entry name" value="Zn-ribbon_TFIIS"/>
    <property type="match status" value="1"/>
</dbReference>
<evidence type="ECO:0000259" key="10">
    <source>
        <dbReference type="PROSITE" id="PS51133"/>
    </source>
</evidence>
<dbReference type="Proteomes" id="UP000262825">
    <property type="component" value="Unassembled WGS sequence"/>
</dbReference>
<dbReference type="GO" id="GO:0031564">
    <property type="term" value="P:transcription antitermination"/>
    <property type="evidence" value="ECO:0007669"/>
    <property type="project" value="TreeGrafter"/>
</dbReference>
<keyword evidence="13" id="KW-0648">Protein biosynthesis</keyword>
<dbReference type="InterPro" id="IPR003617">
    <property type="entry name" value="TFIIS/CRSP70_N_sub"/>
</dbReference>
<dbReference type="SMART" id="SM00509">
    <property type="entry name" value="TFS2N"/>
    <property type="match status" value="1"/>
</dbReference>
<dbReference type="SUPFAM" id="SSF46942">
    <property type="entry name" value="Elongation factor TFIIS domain 2"/>
    <property type="match status" value="1"/>
</dbReference>
<dbReference type="NCBIfam" id="TIGR01385">
    <property type="entry name" value="TFSII"/>
    <property type="match status" value="1"/>
</dbReference>
<reference evidence="14" key="1">
    <citation type="submission" date="2018-06" db="EMBL/GenBank/DDBJ databases">
        <authorList>
            <person name="Guldener U."/>
        </authorList>
    </citation>
    <scope>NUCLEOTIDE SEQUENCE [LARGE SCALE GENOMIC DNA]</scope>
    <source>
        <strain evidence="14">UTAD17</strain>
    </source>
</reference>
<dbReference type="SUPFAM" id="SSF57783">
    <property type="entry name" value="Zinc beta-ribbon"/>
    <property type="match status" value="1"/>
</dbReference>
<keyword evidence="5 7" id="KW-0539">Nucleus</keyword>
<dbReference type="Gene3D" id="1.20.930.10">
    <property type="entry name" value="Conserved domain common to transcription factors TFIIS, elongin A, CRSP70"/>
    <property type="match status" value="1"/>
</dbReference>
<dbReference type="InterPro" id="IPR003618">
    <property type="entry name" value="TFIIS_cen_dom"/>
</dbReference>
<evidence type="ECO:0000256" key="3">
    <source>
        <dbReference type="ARBA" id="ARBA00022771"/>
    </source>
</evidence>
<dbReference type="EMBL" id="UFAJ01000024">
    <property type="protein sequence ID" value="SSD58563.1"/>
    <property type="molecule type" value="Genomic_DNA"/>
</dbReference>
<dbReference type="VEuPathDB" id="FungiDB:SCODWIG_00324"/>
<keyword evidence="4 8" id="KW-0862">Zinc</keyword>